<dbReference type="InterPro" id="IPR017441">
    <property type="entry name" value="Protein_kinase_ATP_BS"/>
</dbReference>
<evidence type="ECO:0000256" key="4">
    <source>
        <dbReference type="PROSITE-ProRule" id="PRU10141"/>
    </source>
</evidence>
<proteinExistence type="inferred from homology"/>
<dbReference type="InterPro" id="IPR008271">
    <property type="entry name" value="Ser/Thr_kinase_AS"/>
</dbReference>
<sequence length="270" mass="30187">MDDGIVPRSAPELLFQHLVASDSSLLTIEATCCEDGYVGRGASGEVWEAKYSSGRPPDQLEYEGVIALKILQYTLAGRRVDETTQNRFFKRVVKEVSLWSKLKHPNVLRLLGICLEGSKGYKRISIVMPLMENGSLVDYLQAHPNVDRLRLLRGMADGLTYLHGFDQPGPIIHGDLKCANVLIDGAGIPLLADFGFSMLMDEIRAEHITTTLLDINPRWAAPERLNPERYGLKPHEAFTKASDMYSLGMTIYEVCRCFPLGICRLKAFFP</sequence>
<dbReference type="SMART" id="SM00220">
    <property type="entry name" value="S_TKc"/>
    <property type="match status" value="1"/>
</dbReference>
<dbReference type="STRING" id="1330018.A0A167P557"/>
<dbReference type="PROSITE" id="PS00107">
    <property type="entry name" value="PROTEIN_KINASE_ATP"/>
    <property type="match status" value="1"/>
</dbReference>
<dbReference type="AlphaFoldDB" id="A0A167P557"/>
<dbReference type="InterPro" id="IPR051681">
    <property type="entry name" value="Ser/Thr_Kinases-Pseudokinases"/>
</dbReference>
<evidence type="ECO:0000313" key="8">
    <source>
        <dbReference type="Proteomes" id="UP000076738"/>
    </source>
</evidence>
<gene>
    <name evidence="7" type="ORF">CALVIDRAFT_45815</name>
</gene>
<keyword evidence="1 5" id="KW-0723">Serine/threonine-protein kinase</keyword>
<feature type="binding site" evidence="4">
    <location>
        <position position="69"/>
    </location>
    <ligand>
        <name>ATP</name>
        <dbReference type="ChEBI" id="CHEBI:30616"/>
    </ligand>
</feature>
<dbReference type="PROSITE" id="PS50011">
    <property type="entry name" value="PROTEIN_KINASE_DOM"/>
    <property type="match status" value="1"/>
</dbReference>
<keyword evidence="7" id="KW-0808">Transferase</keyword>
<reference evidence="7 8" key="1">
    <citation type="journal article" date="2016" name="Mol. Biol. Evol.">
        <title>Comparative Genomics of Early-Diverging Mushroom-Forming Fungi Provides Insights into the Origins of Lignocellulose Decay Capabilities.</title>
        <authorList>
            <person name="Nagy L.G."/>
            <person name="Riley R."/>
            <person name="Tritt A."/>
            <person name="Adam C."/>
            <person name="Daum C."/>
            <person name="Floudas D."/>
            <person name="Sun H."/>
            <person name="Yadav J.S."/>
            <person name="Pangilinan J."/>
            <person name="Larsson K.H."/>
            <person name="Matsuura K."/>
            <person name="Barry K."/>
            <person name="Labutti K."/>
            <person name="Kuo R."/>
            <person name="Ohm R.A."/>
            <person name="Bhattacharya S.S."/>
            <person name="Shirouzu T."/>
            <person name="Yoshinaga Y."/>
            <person name="Martin F.M."/>
            <person name="Grigoriev I.V."/>
            <person name="Hibbett D.S."/>
        </authorList>
    </citation>
    <scope>NUCLEOTIDE SEQUENCE [LARGE SCALE GENOMIC DNA]</scope>
    <source>
        <strain evidence="7 8">TUFC12733</strain>
    </source>
</reference>
<evidence type="ECO:0000313" key="7">
    <source>
        <dbReference type="EMBL" id="KZO98429.1"/>
    </source>
</evidence>
<evidence type="ECO:0000256" key="5">
    <source>
        <dbReference type="RuleBase" id="RU000304"/>
    </source>
</evidence>
<dbReference type="InterPro" id="IPR000719">
    <property type="entry name" value="Prot_kinase_dom"/>
</dbReference>
<accession>A0A167P557</accession>
<keyword evidence="3 4" id="KW-0067">ATP-binding</keyword>
<evidence type="ECO:0000256" key="2">
    <source>
        <dbReference type="ARBA" id="ARBA00022741"/>
    </source>
</evidence>
<keyword evidence="2 4" id="KW-0547">Nucleotide-binding</keyword>
<dbReference type="InterPro" id="IPR001245">
    <property type="entry name" value="Ser-Thr/Tyr_kinase_cat_dom"/>
</dbReference>
<dbReference type="Gene3D" id="1.10.510.10">
    <property type="entry name" value="Transferase(Phosphotransferase) domain 1"/>
    <property type="match status" value="1"/>
</dbReference>
<name>A0A167P557_CALVF</name>
<dbReference type="OrthoDB" id="346907at2759"/>
<dbReference type="PANTHER" id="PTHR44329:SF214">
    <property type="entry name" value="PROTEIN KINASE DOMAIN-CONTAINING PROTEIN"/>
    <property type="match status" value="1"/>
</dbReference>
<dbReference type="EMBL" id="KV417276">
    <property type="protein sequence ID" value="KZO98429.1"/>
    <property type="molecule type" value="Genomic_DNA"/>
</dbReference>
<keyword evidence="7" id="KW-0418">Kinase</keyword>
<dbReference type="InterPro" id="IPR011009">
    <property type="entry name" value="Kinase-like_dom_sf"/>
</dbReference>
<dbReference type="GO" id="GO:0005524">
    <property type="term" value="F:ATP binding"/>
    <property type="evidence" value="ECO:0007669"/>
    <property type="project" value="UniProtKB-UniRule"/>
</dbReference>
<dbReference type="PANTHER" id="PTHR44329">
    <property type="entry name" value="SERINE/THREONINE-PROTEIN KINASE TNNI3K-RELATED"/>
    <property type="match status" value="1"/>
</dbReference>
<keyword evidence="8" id="KW-1185">Reference proteome</keyword>
<evidence type="ECO:0000256" key="3">
    <source>
        <dbReference type="ARBA" id="ARBA00022840"/>
    </source>
</evidence>
<feature type="domain" description="Protein kinase" evidence="6">
    <location>
        <begin position="32"/>
        <end position="270"/>
    </location>
</feature>
<dbReference type="GO" id="GO:0004674">
    <property type="term" value="F:protein serine/threonine kinase activity"/>
    <property type="evidence" value="ECO:0007669"/>
    <property type="project" value="UniProtKB-KW"/>
</dbReference>
<dbReference type="PROSITE" id="PS00108">
    <property type="entry name" value="PROTEIN_KINASE_ST"/>
    <property type="match status" value="1"/>
</dbReference>
<dbReference type="Pfam" id="PF07714">
    <property type="entry name" value="PK_Tyr_Ser-Thr"/>
    <property type="match status" value="1"/>
</dbReference>
<dbReference type="Proteomes" id="UP000076738">
    <property type="component" value="Unassembled WGS sequence"/>
</dbReference>
<comment type="similarity">
    <text evidence="5">Belongs to the protein kinase superfamily.</text>
</comment>
<evidence type="ECO:0000259" key="6">
    <source>
        <dbReference type="PROSITE" id="PS50011"/>
    </source>
</evidence>
<organism evidence="7 8">
    <name type="scientific">Calocera viscosa (strain TUFC12733)</name>
    <dbReference type="NCBI Taxonomy" id="1330018"/>
    <lineage>
        <taxon>Eukaryota</taxon>
        <taxon>Fungi</taxon>
        <taxon>Dikarya</taxon>
        <taxon>Basidiomycota</taxon>
        <taxon>Agaricomycotina</taxon>
        <taxon>Dacrymycetes</taxon>
        <taxon>Dacrymycetales</taxon>
        <taxon>Dacrymycetaceae</taxon>
        <taxon>Calocera</taxon>
    </lineage>
</organism>
<evidence type="ECO:0000256" key="1">
    <source>
        <dbReference type="ARBA" id="ARBA00022527"/>
    </source>
</evidence>
<dbReference type="SUPFAM" id="SSF56112">
    <property type="entry name" value="Protein kinase-like (PK-like)"/>
    <property type="match status" value="1"/>
</dbReference>
<protein>
    <submittedName>
        <fullName evidence="7">Kinase-like protein</fullName>
    </submittedName>
</protein>